<evidence type="ECO:0000256" key="3">
    <source>
        <dbReference type="ARBA" id="ARBA00035647"/>
    </source>
</evidence>
<accession>A0A1E4TAE1</accession>
<dbReference type="InterPro" id="IPR013177">
    <property type="entry name" value="Ribosomal_mS38_C"/>
</dbReference>
<feature type="domain" description="Ribosomal protein mS38 C-terminal" evidence="6">
    <location>
        <begin position="171"/>
        <end position="204"/>
    </location>
</feature>
<protein>
    <recommendedName>
        <fullName evidence="4">Small ribosomal subunit protein mS38</fullName>
    </recommendedName>
</protein>
<keyword evidence="5" id="KW-0175">Coiled coil</keyword>
<proteinExistence type="inferred from homology"/>
<evidence type="ECO:0000259" key="6">
    <source>
        <dbReference type="SMART" id="SM01155"/>
    </source>
</evidence>
<dbReference type="SMART" id="SM01155">
    <property type="entry name" value="DUF1713"/>
    <property type="match status" value="1"/>
</dbReference>
<organism evidence="7 8">
    <name type="scientific">Tortispora caseinolytica NRRL Y-17796</name>
    <dbReference type="NCBI Taxonomy" id="767744"/>
    <lineage>
        <taxon>Eukaryota</taxon>
        <taxon>Fungi</taxon>
        <taxon>Dikarya</taxon>
        <taxon>Ascomycota</taxon>
        <taxon>Saccharomycotina</taxon>
        <taxon>Trigonopsidomycetes</taxon>
        <taxon>Trigonopsidales</taxon>
        <taxon>Trigonopsidaceae</taxon>
        <taxon>Tortispora</taxon>
    </lineage>
</organism>
<sequence>MLRRALRRPNLSTFGRGFGFTPVRVRKYSSSEGQNAAKEVYTEPFKVIRAPTTQHKSIRDIMEASFFACHRPLSFSREQMKDEIRIEKQGFLPVTVNSGESMSYEGASNSIEGDTIVIESLPKLLRHLMESARDQIPSVEKRLEALINRNLRLEQKQMEHIDALFSPETVELTSVRRKRKLKINKHKLRKRRKAQRALKRKLDR</sequence>
<gene>
    <name evidence="7" type="ORF">CANCADRAFT_3361</name>
</gene>
<evidence type="ECO:0000313" key="8">
    <source>
        <dbReference type="Proteomes" id="UP000095023"/>
    </source>
</evidence>
<dbReference type="PANTHER" id="PTHR32035">
    <property type="entry name" value="AURORA KINASE A-INTERACTING PROTEIN"/>
    <property type="match status" value="1"/>
</dbReference>
<keyword evidence="2" id="KW-0496">Mitochondrion</keyword>
<evidence type="ECO:0000256" key="5">
    <source>
        <dbReference type="SAM" id="Coils"/>
    </source>
</evidence>
<evidence type="ECO:0000256" key="4">
    <source>
        <dbReference type="ARBA" id="ARBA00035682"/>
    </source>
</evidence>
<dbReference type="GO" id="GO:0005739">
    <property type="term" value="C:mitochondrion"/>
    <property type="evidence" value="ECO:0007669"/>
    <property type="project" value="UniProtKB-SubCell"/>
</dbReference>
<dbReference type="Pfam" id="PF08213">
    <property type="entry name" value="COX24_C"/>
    <property type="match status" value="1"/>
</dbReference>
<name>A0A1E4TAE1_9ASCO</name>
<comment type="similarity">
    <text evidence="3">Belongs to the mitochondrion-specific ribosomal protein mS38 family.</text>
</comment>
<dbReference type="PANTHER" id="PTHR32035:SF3">
    <property type="entry name" value="SMALL RIBOSOMAL SUBUNIT PROTEIN MS38"/>
    <property type="match status" value="1"/>
</dbReference>
<dbReference type="Proteomes" id="UP000095023">
    <property type="component" value="Unassembled WGS sequence"/>
</dbReference>
<evidence type="ECO:0000256" key="1">
    <source>
        <dbReference type="ARBA" id="ARBA00004173"/>
    </source>
</evidence>
<dbReference type="AlphaFoldDB" id="A0A1E4TAE1"/>
<feature type="coiled-coil region" evidence="5">
    <location>
        <begin position="129"/>
        <end position="156"/>
    </location>
</feature>
<reference evidence="8" key="1">
    <citation type="submission" date="2016-02" db="EMBL/GenBank/DDBJ databases">
        <title>Comparative genomics of biotechnologically important yeasts.</title>
        <authorList>
            <consortium name="DOE Joint Genome Institute"/>
            <person name="Riley R."/>
            <person name="Haridas S."/>
            <person name="Wolfe K.H."/>
            <person name="Lopes M.R."/>
            <person name="Hittinger C.T."/>
            <person name="Goker M."/>
            <person name="Salamov A."/>
            <person name="Wisecaver J."/>
            <person name="Long T.M."/>
            <person name="Aerts A.L."/>
            <person name="Barry K."/>
            <person name="Choi C."/>
            <person name="Clum A."/>
            <person name="Coughlan A.Y."/>
            <person name="Deshpande S."/>
            <person name="Douglass A.P."/>
            <person name="Hanson S.J."/>
            <person name="Klenk H.-P."/>
            <person name="Labutti K."/>
            <person name="Lapidus A."/>
            <person name="Lindquist E."/>
            <person name="Lipzen A."/>
            <person name="Meier-Kolthoff J.P."/>
            <person name="Ohm R.A."/>
            <person name="Otillar R.P."/>
            <person name="Pangilinan J."/>
            <person name="Peng Y."/>
            <person name="Rokas A."/>
            <person name="Rosa C.A."/>
            <person name="Scheuner C."/>
            <person name="Sibirny A.A."/>
            <person name="Slot J.C."/>
            <person name="Stielow J.B."/>
            <person name="Sun H."/>
            <person name="Kurtzman C.P."/>
            <person name="Blackwell M."/>
            <person name="Jeffries T.W."/>
            <person name="Grigoriev I.V."/>
        </authorList>
    </citation>
    <scope>NUCLEOTIDE SEQUENCE [LARGE SCALE GENOMIC DNA]</scope>
    <source>
        <strain evidence="8">NRRL Y-17796</strain>
    </source>
</reference>
<dbReference type="EMBL" id="KV453843">
    <property type="protein sequence ID" value="ODV88714.1"/>
    <property type="molecule type" value="Genomic_DNA"/>
</dbReference>
<comment type="subcellular location">
    <subcellularLocation>
        <location evidence="1">Mitochondrion</location>
    </subcellularLocation>
</comment>
<keyword evidence="8" id="KW-1185">Reference proteome</keyword>
<evidence type="ECO:0000256" key="2">
    <source>
        <dbReference type="ARBA" id="ARBA00023128"/>
    </source>
</evidence>
<evidence type="ECO:0000313" key="7">
    <source>
        <dbReference type="EMBL" id="ODV88714.1"/>
    </source>
</evidence>